<evidence type="ECO:0000256" key="5">
    <source>
        <dbReference type="ARBA" id="ARBA00022989"/>
    </source>
</evidence>
<dbReference type="InterPro" id="IPR029044">
    <property type="entry name" value="Nucleotide-diphossugar_trans"/>
</dbReference>
<reference evidence="7" key="1">
    <citation type="submission" date="2021-05" db="EMBL/GenBank/DDBJ databases">
        <title>Pangenome of Leuconostoc gelidum warrants species status for Leuconostoc gelidum subsp. gasicomitatum.</title>
        <authorList>
            <person name="Johansson P."/>
            <person name="Sade E."/>
            <person name="Hultman J."/>
            <person name="Auvinen P."/>
            <person name="Bjorkroth J."/>
        </authorList>
    </citation>
    <scope>NUCLEOTIDE SEQUENCE</scope>
    <source>
        <strain evidence="7">A.21.4</strain>
    </source>
</reference>
<dbReference type="GO" id="GO:0016020">
    <property type="term" value="C:membrane"/>
    <property type="evidence" value="ECO:0007669"/>
    <property type="project" value="UniProtKB-SubCell"/>
</dbReference>
<protein>
    <submittedName>
        <fullName evidence="7">Glycosyltransferase family 2 protein</fullName>
    </submittedName>
</protein>
<evidence type="ECO:0000256" key="6">
    <source>
        <dbReference type="ARBA" id="ARBA00023136"/>
    </source>
</evidence>
<keyword evidence="5" id="KW-1133">Transmembrane helix</keyword>
<keyword evidence="4" id="KW-0812">Transmembrane</keyword>
<accession>A0A9Q3SWT1</accession>
<comment type="subcellular location">
    <subcellularLocation>
        <location evidence="1">Membrane</location>
        <topology evidence="1">Single-pass membrane protein</topology>
    </subcellularLocation>
</comment>
<dbReference type="GO" id="GO:0016757">
    <property type="term" value="F:glycosyltransferase activity"/>
    <property type="evidence" value="ECO:0007669"/>
    <property type="project" value="UniProtKB-KW"/>
</dbReference>
<keyword evidence="2" id="KW-0328">Glycosyltransferase</keyword>
<evidence type="ECO:0000256" key="3">
    <source>
        <dbReference type="ARBA" id="ARBA00022679"/>
    </source>
</evidence>
<dbReference type="Proteomes" id="UP000752647">
    <property type="component" value="Unassembled WGS sequence"/>
</dbReference>
<dbReference type="EMBL" id="JAHBFI010000020">
    <property type="protein sequence ID" value="MBZ5963221.1"/>
    <property type="molecule type" value="Genomic_DNA"/>
</dbReference>
<dbReference type="RefSeq" id="WP_224144410.1">
    <property type="nucleotide sequence ID" value="NZ_JAHBFI010000020.1"/>
</dbReference>
<dbReference type="PANTHER" id="PTHR21461">
    <property type="entry name" value="GLYCOSYLTRANSFERASE FAMILY 92 PROTEIN"/>
    <property type="match status" value="1"/>
</dbReference>
<organism evidence="7 8">
    <name type="scientific">Leuconostoc gasicomitatum</name>
    <dbReference type="NCBI Taxonomy" id="115778"/>
    <lineage>
        <taxon>Bacteria</taxon>
        <taxon>Bacillati</taxon>
        <taxon>Bacillota</taxon>
        <taxon>Bacilli</taxon>
        <taxon>Lactobacillales</taxon>
        <taxon>Lactobacillaceae</taxon>
        <taxon>Leuconostoc</taxon>
        <taxon>Leuconostoc gelidum group</taxon>
    </lineage>
</organism>
<evidence type="ECO:0000256" key="4">
    <source>
        <dbReference type="ARBA" id="ARBA00022692"/>
    </source>
</evidence>
<keyword evidence="3" id="KW-0808">Transferase</keyword>
<dbReference type="InterPro" id="IPR008166">
    <property type="entry name" value="Glyco_transf_92"/>
</dbReference>
<dbReference type="SUPFAM" id="SSF53448">
    <property type="entry name" value="Nucleotide-diphospho-sugar transferases"/>
    <property type="match status" value="1"/>
</dbReference>
<dbReference type="GO" id="GO:0005737">
    <property type="term" value="C:cytoplasm"/>
    <property type="evidence" value="ECO:0007669"/>
    <property type="project" value="TreeGrafter"/>
</dbReference>
<gene>
    <name evidence="7" type="ORF">KIJ12_08725</name>
</gene>
<keyword evidence="6" id="KW-0472">Membrane</keyword>
<evidence type="ECO:0000256" key="1">
    <source>
        <dbReference type="ARBA" id="ARBA00004167"/>
    </source>
</evidence>
<dbReference type="AlphaFoldDB" id="A0A9Q3SWT1"/>
<name>A0A9Q3SWT1_9LACO</name>
<proteinExistence type="predicted"/>
<sequence>MNQIINRLLLPIIGTRRQLKNAYSFGLKKCITILNNKSKNYDYTLVLTAIVKDEDDYLLEWVSYHKVIGVDHIILYDNSEDSKTSKILRKFIDINFVEVISYPGRARQLEAYMDSARRFKNIAEWIMILDLDEFLTPLQNSNIKVFLQDFPFSTSQILISWLIYGSNGQINKSEGLVLERFTRHAGTKSRWDYKPIVRPERVISIEIPHYFEVIGKTVNEDKKRFWVYPYVTNELSPINNPQKFRINHYYTKSKEEFDIKKNKGFADQTFFSNIVRNQKDFLRQNRNELSDNTMKKWLPNVKKTMKKFQVEDNNE</sequence>
<comment type="caution">
    <text evidence="7">The sequence shown here is derived from an EMBL/GenBank/DDBJ whole genome shotgun (WGS) entry which is preliminary data.</text>
</comment>
<dbReference type="PANTHER" id="PTHR21461:SF69">
    <property type="entry name" value="GLYCOSYLTRANSFERASE FAMILY 92 PROTEIN"/>
    <property type="match status" value="1"/>
</dbReference>
<evidence type="ECO:0000313" key="8">
    <source>
        <dbReference type="Proteomes" id="UP000752647"/>
    </source>
</evidence>
<evidence type="ECO:0000256" key="2">
    <source>
        <dbReference type="ARBA" id="ARBA00022676"/>
    </source>
</evidence>
<evidence type="ECO:0000313" key="7">
    <source>
        <dbReference type="EMBL" id="MBZ5963221.1"/>
    </source>
</evidence>
<dbReference type="Pfam" id="PF01697">
    <property type="entry name" value="Glyco_transf_92"/>
    <property type="match status" value="1"/>
</dbReference>